<reference evidence="3 4" key="1">
    <citation type="submission" date="2018-11" db="EMBL/GenBank/DDBJ databases">
        <title>Genome assembly of Steccherinum ochraceum LE-BIN_3174, the white-rot fungus of the Steccherinaceae family (The Residual Polyporoid clade, Polyporales, Basidiomycota).</title>
        <authorList>
            <person name="Fedorova T.V."/>
            <person name="Glazunova O.A."/>
            <person name="Landesman E.O."/>
            <person name="Moiseenko K.V."/>
            <person name="Psurtseva N.V."/>
            <person name="Savinova O.S."/>
            <person name="Shakhova N.V."/>
            <person name="Tyazhelova T.V."/>
            <person name="Vasina D.V."/>
        </authorList>
    </citation>
    <scope>NUCLEOTIDE SEQUENCE [LARGE SCALE GENOMIC DNA]</scope>
    <source>
        <strain evidence="3 4">LE-BIN_3174</strain>
    </source>
</reference>
<dbReference type="Gene3D" id="3.80.10.10">
    <property type="entry name" value="Ribonuclease Inhibitor"/>
    <property type="match status" value="1"/>
</dbReference>
<protein>
    <recommendedName>
        <fullName evidence="2">F-box domain-containing protein</fullName>
    </recommendedName>
</protein>
<dbReference type="EMBL" id="RWJN01000376">
    <property type="protein sequence ID" value="TCD62395.1"/>
    <property type="molecule type" value="Genomic_DNA"/>
</dbReference>
<feature type="region of interest" description="Disordered" evidence="1">
    <location>
        <begin position="1"/>
        <end position="30"/>
    </location>
</feature>
<dbReference type="Proteomes" id="UP000292702">
    <property type="component" value="Unassembled WGS sequence"/>
</dbReference>
<accession>A0A4R0RAP0</accession>
<dbReference type="Gene3D" id="1.20.1280.50">
    <property type="match status" value="1"/>
</dbReference>
<proteinExistence type="predicted"/>
<feature type="domain" description="F-box" evidence="2">
    <location>
        <begin position="117"/>
        <end position="166"/>
    </location>
</feature>
<sequence length="625" mass="69655">MSSTPSDSDSDESGFSSPTPCSEEFSSTSPATSSELELMFSGAFSAEEFLQRVNSVWPAPSSEMVISTSAETRKAALAIVEARGASLRRVSRFFMEALSQAQSRTNTYKNACTTAGTLPEDVLLEIFGWAALTVHKRRSDVAINVSRTCRRWRTIALISPSLWTTFQLHKLSEHEADLHRSRSGGLPVTVLLTDSSMPRSTVPWHTTRYGQDEQVARLTFCKSLIGRLRTLQLDLHESDKVPLWLQREAAPHLETLDISYDSHTDAHPESSLELGSLLKDGAPELRSLSLKSVYAPWSSLARATKLSKLTMVFPSPHMLASVRSMKATAILKFLRSCRELTELSLGCRVALVDLPVLPRDVIELKLLKRLKLELTVSDAAFLLHCIATRKHKLTELKLVCWIDQRPSFQGCSLLLPSDPRCLPCLTRLRTLSVDVPAQRIEGQVADDTLSIHFINPYEWLHVPGAAKSATMMTFVSIMKYYPMPDLKALTIVDRRGSSIAEDLVSFLRHSPTLVELTLDGCNSQVFDDLAIHCSSSTPLCPSLTCVALQNMIITSASLTQFVRSLFHDPKYSMRTMVLRPTRESRTQPIATIHFENLVRGKLRTFSIQEQVYLAKEGTAQRAFSD</sequence>
<dbReference type="PANTHER" id="PTHR38926">
    <property type="entry name" value="F-BOX DOMAIN CONTAINING PROTEIN, EXPRESSED"/>
    <property type="match status" value="1"/>
</dbReference>
<evidence type="ECO:0000256" key="1">
    <source>
        <dbReference type="SAM" id="MobiDB-lite"/>
    </source>
</evidence>
<feature type="compositionally biased region" description="Low complexity" evidence="1">
    <location>
        <begin position="1"/>
        <end position="17"/>
    </location>
</feature>
<dbReference type="Pfam" id="PF12937">
    <property type="entry name" value="F-box-like"/>
    <property type="match status" value="1"/>
</dbReference>
<dbReference type="InterPro" id="IPR036047">
    <property type="entry name" value="F-box-like_dom_sf"/>
</dbReference>
<keyword evidence="4" id="KW-1185">Reference proteome</keyword>
<dbReference type="STRING" id="92696.A0A4R0RAP0"/>
<dbReference type="OrthoDB" id="2754773at2759"/>
<gene>
    <name evidence="3" type="ORF">EIP91_006949</name>
</gene>
<dbReference type="SUPFAM" id="SSF81383">
    <property type="entry name" value="F-box domain"/>
    <property type="match status" value="1"/>
</dbReference>
<feature type="compositionally biased region" description="Polar residues" evidence="1">
    <location>
        <begin position="18"/>
        <end position="30"/>
    </location>
</feature>
<evidence type="ECO:0000259" key="2">
    <source>
        <dbReference type="Pfam" id="PF12937"/>
    </source>
</evidence>
<comment type="caution">
    <text evidence="3">The sequence shown here is derived from an EMBL/GenBank/DDBJ whole genome shotgun (WGS) entry which is preliminary data.</text>
</comment>
<organism evidence="3 4">
    <name type="scientific">Steccherinum ochraceum</name>
    <dbReference type="NCBI Taxonomy" id="92696"/>
    <lineage>
        <taxon>Eukaryota</taxon>
        <taxon>Fungi</taxon>
        <taxon>Dikarya</taxon>
        <taxon>Basidiomycota</taxon>
        <taxon>Agaricomycotina</taxon>
        <taxon>Agaricomycetes</taxon>
        <taxon>Polyporales</taxon>
        <taxon>Steccherinaceae</taxon>
        <taxon>Steccherinum</taxon>
    </lineage>
</organism>
<name>A0A4R0RAP0_9APHY</name>
<dbReference type="SUPFAM" id="SSF52047">
    <property type="entry name" value="RNI-like"/>
    <property type="match status" value="1"/>
</dbReference>
<evidence type="ECO:0000313" key="3">
    <source>
        <dbReference type="EMBL" id="TCD62395.1"/>
    </source>
</evidence>
<dbReference type="PANTHER" id="PTHR38926:SF72">
    <property type="entry name" value="IM:7136021-RELATED"/>
    <property type="match status" value="1"/>
</dbReference>
<evidence type="ECO:0000313" key="4">
    <source>
        <dbReference type="Proteomes" id="UP000292702"/>
    </source>
</evidence>
<dbReference type="InterPro" id="IPR001810">
    <property type="entry name" value="F-box_dom"/>
</dbReference>
<dbReference type="AlphaFoldDB" id="A0A4R0RAP0"/>
<dbReference type="InterPro" id="IPR032675">
    <property type="entry name" value="LRR_dom_sf"/>
</dbReference>